<protein>
    <submittedName>
        <fullName evidence="2">DNA binding domain, excisionase family</fullName>
    </submittedName>
</protein>
<comment type="caution">
    <text evidence="2">The sequence shown here is derived from an EMBL/GenBank/DDBJ whole genome shotgun (WGS) entry which is preliminary data.</text>
</comment>
<dbReference type="Gene3D" id="1.10.1660.10">
    <property type="match status" value="1"/>
</dbReference>
<evidence type="ECO:0000313" key="3">
    <source>
        <dbReference type="Proteomes" id="UP000069705"/>
    </source>
</evidence>
<dbReference type="AlphaFoldDB" id="A0A100WRW5"/>
<name>A0A100WRW5_MYCFO</name>
<organism evidence="2 3">
    <name type="scientific">Mycolicibacterium fortuitum subsp. acetamidolyticum</name>
    <dbReference type="NCBI Taxonomy" id="144550"/>
    <lineage>
        <taxon>Bacteria</taxon>
        <taxon>Bacillati</taxon>
        <taxon>Actinomycetota</taxon>
        <taxon>Actinomycetes</taxon>
        <taxon>Mycobacteriales</taxon>
        <taxon>Mycobacteriaceae</taxon>
        <taxon>Mycolicibacterium</taxon>
    </lineage>
</organism>
<dbReference type="SUPFAM" id="SSF46955">
    <property type="entry name" value="Putative DNA-binding domain"/>
    <property type="match status" value="1"/>
</dbReference>
<reference evidence="3" key="2">
    <citation type="submission" date="2016-02" db="EMBL/GenBank/DDBJ databases">
        <title>Draft genome sequence of five rapidly growing Mycobacterium species.</title>
        <authorList>
            <person name="Katahira K."/>
            <person name="Gotou Y."/>
            <person name="Iida K."/>
            <person name="Ogura Y."/>
            <person name="Hayashi T."/>
        </authorList>
    </citation>
    <scope>NUCLEOTIDE SEQUENCE [LARGE SCALE GENOMIC DNA]</scope>
    <source>
        <strain evidence="3">JCM6368</strain>
    </source>
</reference>
<dbReference type="EMBL" id="BCSZ01000030">
    <property type="protein sequence ID" value="GAT02944.1"/>
    <property type="molecule type" value="Genomic_DNA"/>
</dbReference>
<evidence type="ECO:0000313" key="2">
    <source>
        <dbReference type="EMBL" id="GAT02944.1"/>
    </source>
</evidence>
<proteinExistence type="predicted"/>
<sequence length="68" mass="7650">MSQDRVRLDAVGDMLTTAQAAKLLGVSQNSIRRYARDGLIPAHKVGKRLLRFRRDDLIRLISKSDKSA</sequence>
<feature type="domain" description="Helix-turn-helix" evidence="1">
    <location>
        <begin position="14"/>
        <end position="63"/>
    </location>
</feature>
<evidence type="ECO:0000259" key="1">
    <source>
        <dbReference type="Pfam" id="PF12728"/>
    </source>
</evidence>
<gene>
    <name evidence="2" type="ORF">RMCFA_3056</name>
</gene>
<dbReference type="RefSeq" id="WP_061263873.1">
    <property type="nucleotide sequence ID" value="NZ_BCSZ01000030.1"/>
</dbReference>
<dbReference type="InterPro" id="IPR041657">
    <property type="entry name" value="HTH_17"/>
</dbReference>
<dbReference type="NCBIfam" id="TIGR01764">
    <property type="entry name" value="excise"/>
    <property type="match status" value="1"/>
</dbReference>
<dbReference type="InterPro" id="IPR009061">
    <property type="entry name" value="DNA-bd_dom_put_sf"/>
</dbReference>
<dbReference type="InterPro" id="IPR010093">
    <property type="entry name" value="SinI_DNA-bd"/>
</dbReference>
<dbReference type="GO" id="GO:0003677">
    <property type="term" value="F:DNA binding"/>
    <property type="evidence" value="ECO:0007669"/>
    <property type="project" value="InterPro"/>
</dbReference>
<dbReference type="Pfam" id="PF12728">
    <property type="entry name" value="HTH_17"/>
    <property type="match status" value="1"/>
</dbReference>
<dbReference type="Proteomes" id="UP000069705">
    <property type="component" value="Unassembled WGS sequence"/>
</dbReference>
<accession>A0A100WRW5</accession>
<reference evidence="2 3" key="1">
    <citation type="journal article" date="2016" name="Genome Announc.">
        <title>Draft Genome Sequences of Five Rapidly Growing Mycobacterium Species, M. thermoresistibile, M. fortuitum subsp. acetamidolyticum, M. canariasense, M. brisbanense, and M. novocastrense.</title>
        <authorList>
            <person name="Katahira K."/>
            <person name="Ogura Y."/>
            <person name="Gotoh Y."/>
            <person name="Hayashi T."/>
        </authorList>
    </citation>
    <scope>NUCLEOTIDE SEQUENCE [LARGE SCALE GENOMIC DNA]</scope>
    <source>
        <strain evidence="2 3">JCM6368</strain>
    </source>
</reference>